<evidence type="ECO:0000313" key="2">
    <source>
        <dbReference type="EMBL" id="MCI0752955.1"/>
    </source>
</evidence>
<evidence type="ECO:0000259" key="1">
    <source>
        <dbReference type="PROSITE" id="PS51186"/>
    </source>
</evidence>
<proteinExistence type="predicted"/>
<feature type="domain" description="N-acetyltransferase" evidence="1">
    <location>
        <begin position="10"/>
        <end position="146"/>
    </location>
</feature>
<dbReference type="PANTHER" id="PTHR47237:SF2">
    <property type="entry name" value="BLL4206 PROTEIN"/>
    <property type="match status" value="1"/>
</dbReference>
<keyword evidence="3" id="KW-1185">Reference proteome</keyword>
<dbReference type="Gene3D" id="3.40.630.90">
    <property type="match status" value="1"/>
</dbReference>
<dbReference type="GO" id="GO:0016746">
    <property type="term" value="F:acyltransferase activity"/>
    <property type="evidence" value="ECO:0007669"/>
    <property type="project" value="UniProtKB-KW"/>
</dbReference>
<dbReference type="EC" id="2.3.1.-" evidence="2"/>
<keyword evidence="2" id="KW-0012">Acyltransferase</keyword>
<dbReference type="InterPro" id="IPR016181">
    <property type="entry name" value="Acyl_CoA_acyltransferase"/>
</dbReference>
<sequence>MTGQNAAATTGLRRLREDDLEAAAALSRAVGWPHRLEDWHFGWRLGEGLVAQAAGRVVGTIMAWRFGAEHATLGHVIVAPEAQGQGHGRRLMMAMLDQLGATTSVKLHATAAGQPLYASLGFVPHGGGVWQHQGTASGVGLVPLAEGGRLRPAGRGDAALLRRLDMAATGLDRAALLWSLLEVAEGVVLMRGEEPAGFSLLRRFGRGYVAGPVVAPDEAAARSLMAYWIGRYSGQFLRIDLVGDGKLSSWLQESGLVPVEGVIPMWRGSAPPTAGLHCFGLSSQALG</sequence>
<dbReference type="Gene3D" id="3.40.630.30">
    <property type="match status" value="1"/>
</dbReference>
<dbReference type="InterPro" id="IPR041496">
    <property type="entry name" value="YitH/HolE_GNAT"/>
</dbReference>
<dbReference type="Pfam" id="PF18014">
    <property type="entry name" value="Acetyltransf_18"/>
    <property type="match status" value="1"/>
</dbReference>
<dbReference type="RefSeq" id="WP_241792556.1">
    <property type="nucleotide sequence ID" value="NZ_JALBUU010000004.1"/>
</dbReference>
<dbReference type="EMBL" id="JALBUU010000004">
    <property type="protein sequence ID" value="MCI0752955.1"/>
    <property type="molecule type" value="Genomic_DNA"/>
</dbReference>
<dbReference type="InterPro" id="IPR052729">
    <property type="entry name" value="Acyl/Acetyltrans_Enzymes"/>
</dbReference>
<organism evidence="2 3">
    <name type="scientific">Teichococcus vastitatis</name>
    <dbReference type="NCBI Taxonomy" id="2307076"/>
    <lineage>
        <taxon>Bacteria</taxon>
        <taxon>Pseudomonadati</taxon>
        <taxon>Pseudomonadota</taxon>
        <taxon>Alphaproteobacteria</taxon>
        <taxon>Acetobacterales</taxon>
        <taxon>Roseomonadaceae</taxon>
        <taxon>Roseomonas</taxon>
    </lineage>
</organism>
<dbReference type="PROSITE" id="PS51186">
    <property type="entry name" value="GNAT"/>
    <property type="match status" value="1"/>
</dbReference>
<accession>A0ABS9W261</accession>
<dbReference type="Pfam" id="PF13508">
    <property type="entry name" value="Acetyltransf_7"/>
    <property type="match status" value="1"/>
</dbReference>
<name>A0ABS9W261_9PROT</name>
<reference evidence="2 3" key="1">
    <citation type="submission" date="2022-03" db="EMBL/GenBank/DDBJ databases">
        <title>Complete genome analysis of Roseomonas KG 17.1 : a prolific producer of plant growth promoters.</title>
        <authorList>
            <person name="Saadouli I."/>
            <person name="Najjari A."/>
            <person name="Mosbah A."/>
            <person name="Ouzari H.I."/>
        </authorList>
    </citation>
    <scope>NUCLEOTIDE SEQUENCE [LARGE SCALE GENOMIC DNA]</scope>
    <source>
        <strain evidence="2 3">KG17-1</strain>
    </source>
</reference>
<dbReference type="Proteomes" id="UP001201985">
    <property type="component" value="Unassembled WGS sequence"/>
</dbReference>
<evidence type="ECO:0000313" key="3">
    <source>
        <dbReference type="Proteomes" id="UP001201985"/>
    </source>
</evidence>
<dbReference type="CDD" id="cd04301">
    <property type="entry name" value="NAT_SF"/>
    <property type="match status" value="1"/>
</dbReference>
<dbReference type="InterPro" id="IPR000182">
    <property type="entry name" value="GNAT_dom"/>
</dbReference>
<keyword evidence="2" id="KW-0808">Transferase</keyword>
<gene>
    <name evidence="2" type="ORF">MON41_04160</name>
</gene>
<dbReference type="SUPFAM" id="SSF55729">
    <property type="entry name" value="Acyl-CoA N-acyltransferases (Nat)"/>
    <property type="match status" value="1"/>
</dbReference>
<protein>
    <submittedName>
        <fullName evidence="2">GNAT family N-acetyltransferase</fullName>
        <ecNumber evidence="2">2.3.1.-</ecNumber>
    </submittedName>
</protein>
<dbReference type="PANTHER" id="PTHR47237">
    <property type="entry name" value="SLL0310 PROTEIN"/>
    <property type="match status" value="1"/>
</dbReference>
<comment type="caution">
    <text evidence="2">The sequence shown here is derived from an EMBL/GenBank/DDBJ whole genome shotgun (WGS) entry which is preliminary data.</text>
</comment>